<gene>
    <name evidence="10" type="primary">LOC118478147</name>
</gene>
<keyword evidence="9" id="KW-1185">Reference proteome</keyword>
<accession>A0ABM1VX63</accession>
<evidence type="ECO:0000256" key="6">
    <source>
        <dbReference type="SAM" id="MobiDB-lite"/>
    </source>
</evidence>
<dbReference type="PANTHER" id="PTHR24060">
    <property type="entry name" value="METABOTROPIC GLUTAMATE RECEPTOR"/>
    <property type="match status" value="1"/>
</dbReference>
<evidence type="ECO:0000256" key="5">
    <source>
        <dbReference type="ARBA" id="ARBA00023180"/>
    </source>
</evidence>
<proteinExistence type="predicted"/>
<feature type="compositionally biased region" description="Polar residues" evidence="6">
    <location>
        <begin position="134"/>
        <end position="146"/>
    </location>
</feature>
<evidence type="ECO:0000256" key="4">
    <source>
        <dbReference type="ARBA" id="ARBA00023136"/>
    </source>
</evidence>
<dbReference type="PRINTS" id="PR00248">
    <property type="entry name" value="GPCRMGR"/>
</dbReference>
<evidence type="ECO:0000313" key="9">
    <source>
        <dbReference type="Proteomes" id="UP000694888"/>
    </source>
</evidence>
<evidence type="ECO:0000313" key="10">
    <source>
        <dbReference type="RefSeq" id="XP_035827005.1"/>
    </source>
</evidence>
<evidence type="ECO:0000256" key="1">
    <source>
        <dbReference type="ARBA" id="ARBA00004141"/>
    </source>
</evidence>
<feature type="region of interest" description="Disordered" evidence="6">
    <location>
        <begin position="134"/>
        <end position="153"/>
    </location>
</feature>
<dbReference type="PROSITE" id="PS50259">
    <property type="entry name" value="G_PROTEIN_RECEP_F3_4"/>
    <property type="match status" value="1"/>
</dbReference>
<evidence type="ECO:0000256" key="7">
    <source>
        <dbReference type="SAM" id="Phobius"/>
    </source>
</evidence>
<keyword evidence="5" id="KW-0325">Glycoprotein</keyword>
<name>A0ABM1VX63_APLCA</name>
<reference evidence="10" key="1">
    <citation type="submission" date="2025-08" db="UniProtKB">
        <authorList>
            <consortium name="RefSeq"/>
        </authorList>
    </citation>
    <scope>IDENTIFICATION</scope>
</reference>
<dbReference type="Pfam" id="PF00003">
    <property type="entry name" value="7tm_3"/>
    <property type="match status" value="1"/>
</dbReference>
<evidence type="ECO:0000256" key="2">
    <source>
        <dbReference type="ARBA" id="ARBA00022692"/>
    </source>
</evidence>
<organism evidence="9 10">
    <name type="scientific">Aplysia californica</name>
    <name type="common">California sea hare</name>
    <dbReference type="NCBI Taxonomy" id="6500"/>
    <lineage>
        <taxon>Eukaryota</taxon>
        <taxon>Metazoa</taxon>
        <taxon>Spiralia</taxon>
        <taxon>Lophotrochozoa</taxon>
        <taxon>Mollusca</taxon>
        <taxon>Gastropoda</taxon>
        <taxon>Heterobranchia</taxon>
        <taxon>Euthyneura</taxon>
        <taxon>Tectipleura</taxon>
        <taxon>Aplysiida</taxon>
        <taxon>Aplysioidea</taxon>
        <taxon>Aplysiidae</taxon>
        <taxon>Aplysia</taxon>
    </lineage>
</organism>
<feature type="domain" description="G-protein coupled receptors family 3 profile" evidence="8">
    <location>
        <begin position="32"/>
        <end position="118"/>
    </location>
</feature>
<dbReference type="InterPro" id="IPR000337">
    <property type="entry name" value="GPCR_3"/>
</dbReference>
<sequence length="230" mass="25256">MTVLYKPSAVYVHIVKTENYVELSCDWTIPGLASFLSYNLVLVGLCSVFAFKTRKLPDNFNESRFISLCVYTTLIIWMAFVPTYFTANRQYLKTLLLSLSLIVNHTVAVIFLFLPKIYAAVHLIPTTSIGRAAHSSNNEDQNNPNYHNYHRDGITTFNTSNSTRLTMGVSGNLTVPGSGSVIASQTVGHAFQETQPHARNANGGSGSNLNTLTTINVRDIVPSDIPGSHA</sequence>
<keyword evidence="4 7" id="KW-0472">Membrane</keyword>
<dbReference type="InterPro" id="IPR050726">
    <property type="entry name" value="mGluR"/>
</dbReference>
<protein>
    <submittedName>
        <fullName evidence="10">Metabotropic glutamate receptor-like</fullName>
    </submittedName>
</protein>
<evidence type="ECO:0000256" key="3">
    <source>
        <dbReference type="ARBA" id="ARBA00022989"/>
    </source>
</evidence>
<comment type="subcellular location">
    <subcellularLocation>
        <location evidence="1">Membrane</location>
        <topology evidence="1">Multi-pass membrane protein</topology>
    </subcellularLocation>
</comment>
<dbReference type="InterPro" id="IPR017978">
    <property type="entry name" value="GPCR_3_C"/>
</dbReference>
<feature type="transmembrane region" description="Helical" evidence="7">
    <location>
        <begin position="27"/>
        <end position="51"/>
    </location>
</feature>
<keyword evidence="3 7" id="KW-1133">Transmembrane helix</keyword>
<dbReference type="Proteomes" id="UP000694888">
    <property type="component" value="Unplaced"/>
</dbReference>
<keyword evidence="2 7" id="KW-0812">Transmembrane</keyword>
<feature type="transmembrane region" description="Helical" evidence="7">
    <location>
        <begin position="91"/>
        <end position="114"/>
    </location>
</feature>
<dbReference type="RefSeq" id="XP_035827005.1">
    <property type="nucleotide sequence ID" value="XM_035971112.1"/>
</dbReference>
<feature type="transmembrane region" description="Helical" evidence="7">
    <location>
        <begin position="63"/>
        <end position="85"/>
    </location>
</feature>
<evidence type="ECO:0000259" key="8">
    <source>
        <dbReference type="PROSITE" id="PS50259"/>
    </source>
</evidence>
<dbReference type="GeneID" id="118478147"/>